<organism evidence="1 2">
    <name type="scientific">Bacteroides faecichinchillae</name>
    <dbReference type="NCBI Taxonomy" id="871325"/>
    <lineage>
        <taxon>Bacteria</taxon>
        <taxon>Pseudomonadati</taxon>
        <taxon>Bacteroidota</taxon>
        <taxon>Bacteroidia</taxon>
        <taxon>Bacteroidales</taxon>
        <taxon>Bacteroidaceae</taxon>
        <taxon>Bacteroides</taxon>
    </lineage>
</organism>
<dbReference type="EMBL" id="FQVD01000030">
    <property type="protein sequence ID" value="SHF68537.1"/>
    <property type="molecule type" value="Genomic_DNA"/>
</dbReference>
<sequence length="46" mass="5245">MKFKGGELLSESELQEDITYLRNEWNAVVNIFDYGIPVLTTILLNG</sequence>
<gene>
    <name evidence="1" type="ORF">SAMN05444349_1309</name>
</gene>
<name>A0A1M5DNH8_9BACE</name>
<keyword evidence="2" id="KW-1185">Reference proteome</keyword>
<reference evidence="1 2" key="1">
    <citation type="submission" date="2016-11" db="EMBL/GenBank/DDBJ databases">
        <authorList>
            <person name="Jaros S."/>
            <person name="Januszkiewicz K."/>
            <person name="Wedrychowicz H."/>
        </authorList>
    </citation>
    <scope>NUCLEOTIDE SEQUENCE [LARGE SCALE GENOMIC DNA]</scope>
    <source>
        <strain evidence="1 2">DSM 26883</strain>
    </source>
</reference>
<dbReference type="AlphaFoldDB" id="A0A1M5DNH8"/>
<evidence type="ECO:0000313" key="2">
    <source>
        <dbReference type="Proteomes" id="UP000184436"/>
    </source>
</evidence>
<proteinExistence type="predicted"/>
<protein>
    <submittedName>
        <fullName evidence="1">Uncharacterized protein</fullName>
    </submittedName>
</protein>
<evidence type="ECO:0000313" key="1">
    <source>
        <dbReference type="EMBL" id="SHF68537.1"/>
    </source>
</evidence>
<dbReference type="Proteomes" id="UP000184436">
    <property type="component" value="Unassembled WGS sequence"/>
</dbReference>
<accession>A0A1M5DNH8</accession>